<dbReference type="Proteomes" id="UP000829476">
    <property type="component" value="Chromosome"/>
</dbReference>
<dbReference type="InterPro" id="IPR015018">
    <property type="entry name" value="DUF1905"/>
</dbReference>
<organism evidence="1 2">
    <name type="scientific">Zhouia spongiae</name>
    <dbReference type="NCBI Taxonomy" id="2202721"/>
    <lineage>
        <taxon>Bacteria</taxon>
        <taxon>Pseudomonadati</taxon>
        <taxon>Bacteroidota</taxon>
        <taxon>Flavobacteriia</taxon>
        <taxon>Flavobacteriales</taxon>
        <taxon>Flavobacteriaceae</taxon>
        <taxon>Zhouia</taxon>
    </lineage>
</organism>
<dbReference type="Pfam" id="PF08922">
    <property type="entry name" value="DUF1905"/>
    <property type="match status" value="1"/>
</dbReference>
<dbReference type="Gene3D" id="2.40.30.100">
    <property type="entry name" value="AF2212/PG0164-like"/>
    <property type="match status" value="1"/>
</dbReference>
<proteinExistence type="predicted"/>
<keyword evidence="2" id="KW-1185">Reference proteome</keyword>
<reference evidence="1 2" key="1">
    <citation type="journal article" date="2018" name="Int. J. Syst. Evol. Microbiol.">
        <title>Zhouia spongiae sp. nov., isolated from a marine sponge.</title>
        <authorList>
            <person name="Zhuang L."/>
            <person name="Lin B."/>
            <person name="Qin F."/>
            <person name="Luo L."/>
        </authorList>
    </citation>
    <scope>NUCLEOTIDE SEQUENCE [LARGE SCALE GENOMIC DNA]</scope>
    <source>
        <strain evidence="1 2">HN-Y44</strain>
    </source>
</reference>
<gene>
    <name evidence="1" type="ORF">MQE36_09840</name>
</gene>
<protein>
    <submittedName>
        <fullName evidence="1">YdeI/OmpD-associated family protein</fullName>
    </submittedName>
</protein>
<accession>A0ABY3YHK5</accession>
<dbReference type="InterPro" id="IPR037079">
    <property type="entry name" value="AF2212/PG0164-like_sf"/>
</dbReference>
<evidence type="ECO:0000313" key="1">
    <source>
        <dbReference type="EMBL" id="UNY97396.1"/>
    </source>
</evidence>
<dbReference type="Pfam" id="PF13376">
    <property type="entry name" value="OmdA"/>
    <property type="match status" value="1"/>
</dbReference>
<dbReference type="RefSeq" id="WP_242935809.1">
    <property type="nucleotide sequence ID" value="NZ_CP094326.1"/>
</dbReference>
<dbReference type="SUPFAM" id="SSF141694">
    <property type="entry name" value="AF2212/PG0164-like"/>
    <property type="match status" value="1"/>
</dbReference>
<sequence>MNRQQEPQPIVRDKKYLLEKFEGKGSWTYALIPEIPQNPKRPFGWVIVSGYIDHYPLKKVKLMPKGNGLLFLAVKAAIRKVIKKEAGDYVNITLYEDCSPLYIPDEILDCFHNEPKKAYNTFIQLEETKRKVYLDWIYSAKTEDTKAQRIIAMMDRLCKGLSFYDKENPLL</sequence>
<name>A0ABY3YHK5_9FLAO</name>
<dbReference type="EMBL" id="CP094326">
    <property type="protein sequence ID" value="UNY97396.1"/>
    <property type="molecule type" value="Genomic_DNA"/>
</dbReference>
<evidence type="ECO:0000313" key="2">
    <source>
        <dbReference type="Proteomes" id="UP000829476"/>
    </source>
</evidence>